<evidence type="ECO:0000313" key="2">
    <source>
        <dbReference type="Proteomes" id="UP001517247"/>
    </source>
</evidence>
<organism evidence="1 2">
    <name type="scientific">Pedobacter ureilyticus</name>
    <dbReference type="NCBI Taxonomy" id="1393051"/>
    <lineage>
        <taxon>Bacteria</taxon>
        <taxon>Pseudomonadati</taxon>
        <taxon>Bacteroidota</taxon>
        <taxon>Sphingobacteriia</taxon>
        <taxon>Sphingobacteriales</taxon>
        <taxon>Sphingobacteriaceae</taxon>
        <taxon>Pedobacter</taxon>
    </lineage>
</organism>
<comment type="caution">
    <text evidence="1">The sequence shown here is derived from an EMBL/GenBank/DDBJ whole genome shotgun (WGS) entry which is preliminary data.</text>
</comment>
<name>A0ABW9J890_9SPHI</name>
<protein>
    <submittedName>
        <fullName evidence="1">Conjugal transfer protein TraI</fullName>
    </submittedName>
</protein>
<reference evidence="1 2" key="1">
    <citation type="submission" date="2024-12" db="EMBL/GenBank/DDBJ databases">
        <authorList>
            <person name="Hu S."/>
        </authorList>
    </citation>
    <scope>NUCLEOTIDE SEQUENCE [LARGE SCALE GENOMIC DNA]</scope>
    <source>
        <strain evidence="1 2">THG-T11</strain>
    </source>
</reference>
<dbReference type="EMBL" id="SSHJ02000007">
    <property type="protein sequence ID" value="MFN0256757.1"/>
    <property type="molecule type" value="Genomic_DNA"/>
</dbReference>
<evidence type="ECO:0000313" key="1">
    <source>
        <dbReference type="EMBL" id="MFN0256757.1"/>
    </source>
</evidence>
<dbReference type="RefSeq" id="WP_317131183.1">
    <property type="nucleotide sequence ID" value="NZ_SSHJ02000007.1"/>
</dbReference>
<keyword evidence="2" id="KW-1185">Reference proteome</keyword>
<sequence length="272" mass="31683">MDTMKYSGWQLNSAVWWLDSIQNLTSGLMKTWRGRWNIIKKQIRGIMKKYMIILPLSTMTLFVGLPAGAHAQVVVLEVIRAGVKKVIKAVDLRVQRLQNETIWLQNAQKVLENQLSKLKLTEIADWTDRQKKQYAKYYEELWRIKSTIAYYKRIRDLTQLQVAIVDEYKWAWGLFQKDNRFKPEELEYMGRVYSGILDESIKNLDQIFLVINSFKTQMTDAARLELIAKAANEMEANYAAIKKFNTGNISLSISRSVSLEETAKLKEIYGLD</sequence>
<proteinExistence type="predicted"/>
<gene>
    <name evidence="1" type="ORF">E6A44_014300</name>
</gene>
<dbReference type="Proteomes" id="UP001517247">
    <property type="component" value="Unassembled WGS sequence"/>
</dbReference>
<accession>A0ABW9J890</accession>